<keyword evidence="1" id="KW-1133">Transmembrane helix</keyword>
<keyword evidence="1" id="KW-0812">Transmembrane</keyword>
<reference evidence="3" key="2">
    <citation type="submission" date="2021-10" db="EMBL/GenBank/DDBJ databases">
        <title>Phylogenomics reveals ancestral predisposition of the termite-cultivated fungus Termitomyces towards a domesticated lifestyle.</title>
        <authorList>
            <person name="Auxier B."/>
            <person name="Grum-Grzhimaylo A."/>
            <person name="Cardenas M.E."/>
            <person name="Lodge J.D."/>
            <person name="Laessoe T."/>
            <person name="Pedersen O."/>
            <person name="Smith M.E."/>
            <person name="Kuyper T.W."/>
            <person name="Franco-Molano E.A."/>
            <person name="Baroni T.J."/>
            <person name="Aanen D.K."/>
        </authorList>
    </citation>
    <scope>NUCLEOTIDE SEQUENCE</scope>
    <source>
        <strain evidence="3">D49</strain>
    </source>
</reference>
<feature type="domain" description="DUF6534" evidence="2">
    <location>
        <begin position="22"/>
        <end position="96"/>
    </location>
</feature>
<protein>
    <recommendedName>
        <fullName evidence="2">DUF6534 domain-containing protein</fullName>
    </recommendedName>
</protein>
<comment type="caution">
    <text evidence="3">The sequence shown here is derived from an EMBL/GenBank/DDBJ whole genome shotgun (WGS) entry which is preliminary data.</text>
</comment>
<evidence type="ECO:0000256" key="1">
    <source>
        <dbReference type="SAM" id="Phobius"/>
    </source>
</evidence>
<dbReference type="Proteomes" id="UP000717328">
    <property type="component" value="Unassembled WGS sequence"/>
</dbReference>
<keyword evidence="4" id="KW-1185">Reference proteome</keyword>
<evidence type="ECO:0000313" key="4">
    <source>
        <dbReference type="Proteomes" id="UP000717328"/>
    </source>
</evidence>
<dbReference type="InterPro" id="IPR045339">
    <property type="entry name" value="DUF6534"/>
</dbReference>
<organism evidence="3 4">
    <name type="scientific">Sphagnurus paluster</name>
    <dbReference type="NCBI Taxonomy" id="117069"/>
    <lineage>
        <taxon>Eukaryota</taxon>
        <taxon>Fungi</taxon>
        <taxon>Dikarya</taxon>
        <taxon>Basidiomycota</taxon>
        <taxon>Agaricomycotina</taxon>
        <taxon>Agaricomycetes</taxon>
        <taxon>Agaricomycetidae</taxon>
        <taxon>Agaricales</taxon>
        <taxon>Tricholomatineae</taxon>
        <taxon>Lyophyllaceae</taxon>
        <taxon>Sphagnurus</taxon>
    </lineage>
</organism>
<gene>
    <name evidence="3" type="ORF">H0H81_006590</name>
</gene>
<feature type="transmembrane region" description="Helical" evidence="1">
    <location>
        <begin position="45"/>
        <end position="66"/>
    </location>
</feature>
<name>A0A9P7K4S2_9AGAR</name>
<keyword evidence="1" id="KW-0472">Membrane</keyword>
<accession>A0A9P7K4S2</accession>
<sequence>MCIYLTSAKTGIAQCVRVSRIRCIKFSIDVNPRTTTLLNRLMRFVVHRGAMVTLIQTLLLVTFYAAPRKLYWLPFHINVTKLYANTFFAMLNARTHLKDTWQARSSIALSHSFSGSVSGGGGGGGGGKYDLRALSDLHQSQDVGFRPAYTKHRSASKQRIKARGLGPYPEAVTVTRFHHAVSVQLQADDDRYTV</sequence>
<proteinExistence type="predicted"/>
<dbReference type="AlphaFoldDB" id="A0A9P7K4S2"/>
<dbReference type="EMBL" id="JABCKI010005884">
    <property type="protein sequence ID" value="KAG5636868.1"/>
    <property type="molecule type" value="Genomic_DNA"/>
</dbReference>
<dbReference type="Pfam" id="PF20152">
    <property type="entry name" value="DUF6534"/>
    <property type="match status" value="1"/>
</dbReference>
<evidence type="ECO:0000313" key="3">
    <source>
        <dbReference type="EMBL" id="KAG5636868.1"/>
    </source>
</evidence>
<dbReference type="OrthoDB" id="2792702at2759"/>
<evidence type="ECO:0000259" key="2">
    <source>
        <dbReference type="Pfam" id="PF20152"/>
    </source>
</evidence>
<reference evidence="3" key="1">
    <citation type="submission" date="2021-02" db="EMBL/GenBank/DDBJ databases">
        <authorList>
            <person name="Nieuwenhuis M."/>
            <person name="Van De Peppel L.J.J."/>
        </authorList>
    </citation>
    <scope>NUCLEOTIDE SEQUENCE</scope>
    <source>
        <strain evidence="3">D49</strain>
    </source>
</reference>